<evidence type="ECO:0000313" key="2">
    <source>
        <dbReference type="Proteomes" id="UP000035900"/>
    </source>
</evidence>
<dbReference type="Proteomes" id="UP000035900">
    <property type="component" value="Unassembled WGS sequence"/>
</dbReference>
<name>A0A0J7IZN0_9FLAO</name>
<comment type="caution">
    <text evidence="1">The sequence shown here is derived from an EMBL/GenBank/DDBJ whole genome shotgun (WGS) entry which is preliminary data.</text>
</comment>
<organism evidence="1 2">
    <name type="scientific">Chryseobacterium koreense CCUG 49689</name>
    <dbReference type="NCBI Taxonomy" id="1304281"/>
    <lineage>
        <taxon>Bacteria</taxon>
        <taxon>Pseudomonadati</taxon>
        <taxon>Bacteroidota</taxon>
        <taxon>Flavobacteriia</taxon>
        <taxon>Flavobacteriales</taxon>
        <taxon>Weeksellaceae</taxon>
        <taxon>Chryseobacterium group</taxon>
        <taxon>Chryseobacterium</taxon>
    </lineage>
</organism>
<dbReference type="AlphaFoldDB" id="A0A0J7IZN0"/>
<protein>
    <recommendedName>
        <fullName evidence="3">DUF4412 domain-containing protein</fullName>
    </recommendedName>
</protein>
<evidence type="ECO:0000313" key="1">
    <source>
        <dbReference type="EMBL" id="KMQ71477.1"/>
    </source>
</evidence>
<dbReference type="EMBL" id="LFNG01000007">
    <property type="protein sequence ID" value="KMQ71477.1"/>
    <property type="molecule type" value="Genomic_DNA"/>
</dbReference>
<keyword evidence="2" id="KW-1185">Reference proteome</keyword>
<dbReference type="STRING" id="1304281.ACM44_06525"/>
<proteinExistence type="predicted"/>
<evidence type="ECO:0008006" key="3">
    <source>
        <dbReference type="Google" id="ProtNLM"/>
    </source>
</evidence>
<sequence>MLWISSVNAQIYSFDFLTKYISTSSDPKMTESRDLVTYFNTDDFSYYLTLRKTSTGFYGYLTDENRKTMHKFDVTEDQKDGEVEFSFNYTGTRKLSGHPVNLKKVRIQYEEMASDSVKLKIFKNESATKPEREYVLKLKKANKNLFPIARIVMMHPYEAATAVDFGRNIVVEKAIDICIEKRCNCDITLAEYKNVELDLQLPKELKFVIY</sequence>
<gene>
    <name evidence="1" type="ORF">ACM44_06525</name>
</gene>
<reference evidence="1 2" key="1">
    <citation type="journal article" date="2004" name="Int. J. Syst. Evol. Microbiol.">
        <title>Kaistella koreensis gen. nov., sp. nov., a novel member of the Chryseobacterium-Bergeyella-Riemerella branch.</title>
        <authorList>
            <person name="Kim M.K."/>
            <person name="Im W.T."/>
            <person name="Shin Y.K."/>
            <person name="Lim J.H."/>
            <person name="Kim S.H."/>
            <person name="Lee B.C."/>
            <person name="Park M.Y."/>
            <person name="Lee K.Y."/>
            <person name="Lee S.T."/>
        </authorList>
    </citation>
    <scope>NUCLEOTIDE SEQUENCE [LARGE SCALE GENOMIC DNA]</scope>
    <source>
        <strain evidence="1 2">CCUG 49689</strain>
    </source>
</reference>
<accession>A0A0J7IZN0</accession>
<dbReference type="PATRIC" id="fig|1304281.5.peg.1398"/>